<evidence type="ECO:0000313" key="1">
    <source>
        <dbReference type="EMBL" id="OXU20610.1"/>
    </source>
</evidence>
<accession>A0A232EQH6</accession>
<proteinExistence type="predicted"/>
<protein>
    <submittedName>
        <fullName evidence="1">Uncharacterized protein</fullName>
    </submittedName>
</protein>
<evidence type="ECO:0000313" key="2">
    <source>
        <dbReference type="Proteomes" id="UP000215335"/>
    </source>
</evidence>
<keyword evidence="2" id="KW-1185">Reference proteome</keyword>
<gene>
    <name evidence="1" type="ORF">TSAR_011561</name>
</gene>
<sequence length="103" mass="11200">MPIQIKLQNFNAPADMNSAFMYSSAGQSLVWLTSFAVQFSTRDTGHGTIGRLEFPADTLNPVESSRTQLKKLKNNIVAVVRADQNSSLGRVVNWNWQGGSGGA</sequence>
<dbReference type="AlphaFoldDB" id="A0A232EQH6"/>
<organism evidence="1 2">
    <name type="scientific">Trichomalopsis sarcophagae</name>
    <dbReference type="NCBI Taxonomy" id="543379"/>
    <lineage>
        <taxon>Eukaryota</taxon>
        <taxon>Metazoa</taxon>
        <taxon>Ecdysozoa</taxon>
        <taxon>Arthropoda</taxon>
        <taxon>Hexapoda</taxon>
        <taxon>Insecta</taxon>
        <taxon>Pterygota</taxon>
        <taxon>Neoptera</taxon>
        <taxon>Endopterygota</taxon>
        <taxon>Hymenoptera</taxon>
        <taxon>Apocrita</taxon>
        <taxon>Proctotrupomorpha</taxon>
        <taxon>Chalcidoidea</taxon>
        <taxon>Pteromalidae</taxon>
        <taxon>Pteromalinae</taxon>
        <taxon>Trichomalopsis</taxon>
    </lineage>
</organism>
<reference evidence="1 2" key="1">
    <citation type="journal article" date="2017" name="Curr. Biol.">
        <title>The Evolution of Venom by Co-option of Single-Copy Genes.</title>
        <authorList>
            <person name="Martinson E.O."/>
            <person name="Mrinalini"/>
            <person name="Kelkar Y.D."/>
            <person name="Chang C.H."/>
            <person name="Werren J.H."/>
        </authorList>
    </citation>
    <scope>NUCLEOTIDE SEQUENCE [LARGE SCALE GENOMIC DNA]</scope>
    <source>
        <strain evidence="1 2">Alberta</strain>
        <tissue evidence="1">Whole body</tissue>
    </source>
</reference>
<comment type="caution">
    <text evidence="1">The sequence shown here is derived from an EMBL/GenBank/DDBJ whole genome shotgun (WGS) entry which is preliminary data.</text>
</comment>
<dbReference type="EMBL" id="NNAY01002768">
    <property type="protein sequence ID" value="OXU20610.1"/>
    <property type="molecule type" value="Genomic_DNA"/>
</dbReference>
<dbReference type="Proteomes" id="UP000215335">
    <property type="component" value="Unassembled WGS sequence"/>
</dbReference>
<name>A0A232EQH6_9HYME</name>